<evidence type="ECO:0000313" key="1">
    <source>
        <dbReference type="EMBL" id="NMF60277.1"/>
    </source>
</evidence>
<dbReference type="RefSeq" id="WP_169365251.1">
    <property type="nucleotide sequence ID" value="NZ_JAAVJL010000003.1"/>
</dbReference>
<protein>
    <submittedName>
        <fullName evidence="1">Uncharacterized protein</fullName>
    </submittedName>
</protein>
<sequence length="62" mass="7221">MNNKSVIRNLVNRALLVKRLTPEMETLINQELSEQGYITDPDYEALEYLMQAIDQGRVRQVV</sequence>
<organism evidence="1 2">
    <name type="scientific">Pseudanabaena yagii GIHE-NHR1</name>
    <dbReference type="NCBI Taxonomy" id="2722753"/>
    <lineage>
        <taxon>Bacteria</taxon>
        <taxon>Bacillati</taxon>
        <taxon>Cyanobacteriota</taxon>
        <taxon>Cyanophyceae</taxon>
        <taxon>Pseudanabaenales</taxon>
        <taxon>Pseudanabaenaceae</taxon>
        <taxon>Pseudanabaena</taxon>
        <taxon>Pseudanabaena yagii</taxon>
    </lineage>
</organism>
<evidence type="ECO:0000313" key="2">
    <source>
        <dbReference type="Proteomes" id="UP000738376"/>
    </source>
</evidence>
<gene>
    <name evidence="1" type="ORF">HC246_20155</name>
</gene>
<dbReference type="Proteomes" id="UP000738376">
    <property type="component" value="Unassembled WGS sequence"/>
</dbReference>
<reference evidence="1 2" key="1">
    <citation type="submission" date="2020-03" db="EMBL/GenBank/DDBJ databases">
        <title>Draft Genome Sequence of 2-Methylisoborneol Producing Pseudanabaena yagii Strain GIHE-NHR1 Isolated from North Han River in South Korea.</title>
        <authorList>
            <person name="Jeong J."/>
        </authorList>
    </citation>
    <scope>NUCLEOTIDE SEQUENCE [LARGE SCALE GENOMIC DNA]</scope>
    <source>
        <strain evidence="1 2">GIHE-NHR1</strain>
    </source>
</reference>
<comment type="caution">
    <text evidence="1">The sequence shown here is derived from an EMBL/GenBank/DDBJ whole genome shotgun (WGS) entry which is preliminary data.</text>
</comment>
<accession>A0ABX1LVT2</accession>
<name>A0ABX1LVT2_9CYAN</name>
<dbReference type="EMBL" id="JAAVJL010000003">
    <property type="protein sequence ID" value="NMF60277.1"/>
    <property type="molecule type" value="Genomic_DNA"/>
</dbReference>
<keyword evidence="2" id="KW-1185">Reference proteome</keyword>
<proteinExistence type="predicted"/>